<dbReference type="AlphaFoldDB" id="A0AB36TIE5"/>
<organism evidence="2 3">
    <name type="scientific">Acetivibrio thermocellus AD2</name>
    <dbReference type="NCBI Taxonomy" id="1138384"/>
    <lineage>
        <taxon>Bacteria</taxon>
        <taxon>Bacillati</taxon>
        <taxon>Bacillota</taxon>
        <taxon>Clostridia</taxon>
        <taxon>Eubacteriales</taxon>
        <taxon>Oscillospiraceae</taxon>
        <taxon>Acetivibrio</taxon>
    </lineage>
</organism>
<keyword evidence="1" id="KW-0472">Membrane</keyword>
<dbReference type="RefSeq" id="WP_003512309.1">
    <property type="nucleotide sequence ID" value="NZ_CP013828.1"/>
</dbReference>
<dbReference type="EMBL" id="PDBW01000001">
    <property type="protein sequence ID" value="PFH03311.1"/>
    <property type="molecule type" value="Genomic_DNA"/>
</dbReference>
<name>A0AB36TIE5_ACETH</name>
<dbReference type="PANTHER" id="PTHR40076">
    <property type="entry name" value="MEMBRANE PROTEIN-RELATED"/>
    <property type="match status" value="1"/>
</dbReference>
<dbReference type="Pfam" id="PF06161">
    <property type="entry name" value="DUF975"/>
    <property type="match status" value="1"/>
</dbReference>
<comment type="caution">
    <text evidence="2">The sequence shown here is derived from an EMBL/GenBank/DDBJ whole genome shotgun (WGS) entry which is preliminary data.</text>
</comment>
<evidence type="ECO:0000313" key="3">
    <source>
        <dbReference type="Proteomes" id="UP000223596"/>
    </source>
</evidence>
<feature type="transmembrane region" description="Helical" evidence="1">
    <location>
        <begin position="21"/>
        <end position="42"/>
    </location>
</feature>
<reference evidence="2 3" key="1">
    <citation type="submission" date="2017-09" db="EMBL/GenBank/DDBJ databases">
        <title>Evaluation of Pacific Biosciences Sequencing Technology to Finishing C. thermocellum Genome Sequences.</title>
        <authorList>
            <person name="Brown S."/>
        </authorList>
    </citation>
    <scope>NUCLEOTIDE SEQUENCE [LARGE SCALE GENOMIC DNA]</scope>
    <source>
        <strain evidence="2 3">AD2</strain>
    </source>
</reference>
<evidence type="ECO:0000256" key="1">
    <source>
        <dbReference type="SAM" id="Phobius"/>
    </source>
</evidence>
<feature type="transmembrane region" description="Helical" evidence="1">
    <location>
        <begin position="48"/>
        <end position="68"/>
    </location>
</feature>
<sequence length="257" mass="29760">MELGRLKRRARFQLSNNGANLALLYMMTMAFYILLFLLLGRFSLQTALIINGPVLLGFTIYFLAIARVEKEPRTRKEKEEKDKEKKLKGKFTVFGMEIKLGKKIKINLDTAEHPYRVSLKYVFYGFKYFINAAALYIWTTLLILVWSLLLIVPGIIKALDLSMSFFILADNPTMDIRKAADLSTKIMKGHRKELFLLTLSFIGWILISIFTFSVGFAITIPYIMTTYALFYDEVKKQSIENGIIAEDEIGTRRLWEY</sequence>
<protein>
    <submittedName>
        <fullName evidence="2">Membrane protein</fullName>
    </submittedName>
</protein>
<accession>A0AB36TIE5</accession>
<feature type="transmembrane region" description="Helical" evidence="1">
    <location>
        <begin position="144"/>
        <end position="168"/>
    </location>
</feature>
<keyword evidence="1" id="KW-1133">Transmembrane helix</keyword>
<dbReference type="GeneID" id="35803820"/>
<dbReference type="PANTHER" id="PTHR40076:SF1">
    <property type="entry name" value="MEMBRANE PROTEIN"/>
    <property type="match status" value="1"/>
</dbReference>
<gene>
    <name evidence="2" type="ORF">M972_112116</name>
</gene>
<evidence type="ECO:0000313" key="2">
    <source>
        <dbReference type="EMBL" id="PFH03311.1"/>
    </source>
</evidence>
<dbReference type="InterPro" id="IPR010380">
    <property type="entry name" value="DUF975"/>
</dbReference>
<keyword evidence="1" id="KW-0812">Transmembrane</keyword>
<feature type="transmembrane region" description="Helical" evidence="1">
    <location>
        <begin position="194"/>
        <end position="224"/>
    </location>
</feature>
<dbReference type="Proteomes" id="UP000223596">
    <property type="component" value="Unassembled WGS sequence"/>
</dbReference>
<proteinExistence type="predicted"/>